<evidence type="ECO:0000313" key="3">
    <source>
        <dbReference type="Proteomes" id="UP000290106"/>
    </source>
</evidence>
<accession>A0A4Q1REJ8</accession>
<dbReference type="AlphaFoldDB" id="A0A4Q1REJ8"/>
<evidence type="ECO:0000256" key="1">
    <source>
        <dbReference type="SAM" id="Phobius"/>
    </source>
</evidence>
<keyword evidence="1" id="KW-0812">Transmembrane</keyword>
<dbReference type="EMBL" id="SDKC01000001">
    <property type="protein sequence ID" value="RXS73984.1"/>
    <property type="molecule type" value="Genomic_DNA"/>
</dbReference>
<feature type="transmembrane region" description="Helical" evidence="1">
    <location>
        <begin position="293"/>
        <end position="310"/>
    </location>
</feature>
<proteinExistence type="predicted"/>
<feature type="transmembrane region" description="Helical" evidence="1">
    <location>
        <begin position="66"/>
        <end position="83"/>
    </location>
</feature>
<feature type="transmembrane region" description="Helical" evidence="1">
    <location>
        <begin position="170"/>
        <end position="186"/>
    </location>
</feature>
<protein>
    <recommendedName>
        <fullName evidence="4">Acyltransferase</fullName>
    </recommendedName>
</protein>
<feature type="transmembrane region" description="Helical" evidence="1">
    <location>
        <begin position="133"/>
        <end position="150"/>
    </location>
</feature>
<evidence type="ECO:0000313" key="2">
    <source>
        <dbReference type="EMBL" id="RXS73984.1"/>
    </source>
</evidence>
<reference evidence="2 3" key="1">
    <citation type="submission" date="2019-01" db="EMBL/GenBank/DDBJ databases">
        <title>Blautia sp. nov. KGMB01111 isolated human feces.</title>
        <authorList>
            <person name="Park J.-E."/>
            <person name="Kim J.-S."/>
            <person name="Park S.-H."/>
        </authorList>
    </citation>
    <scope>NUCLEOTIDE SEQUENCE [LARGE SCALE GENOMIC DNA]</scope>
    <source>
        <strain evidence="2 3">KGMB01111</strain>
    </source>
</reference>
<feature type="transmembrane region" description="Helical" evidence="1">
    <location>
        <begin position="103"/>
        <end position="126"/>
    </location>
</feature>
<name>A0A4Q1REJ8_9FIRM</name>
<feature type="transmembrane region" description="Helical" evidence="1">
    <location>
        <begin position="25"/>
        <end position="45"/>
    </location>
</feature>
<feature type="transmembrane region" description="Helical" evidence="1">
    <location>
        <begin position="193"/>
        <end position="212"/>
    </location>
</feature>
<sequence>MLTVAMMLYHCIQFFGKEEYGFQKILVNLINLSTFSGFMFCFGYTNQIAYYQKEWKNSFGKMLKNVCRMLIAFYISGIAYVALVEGKIFRWKFVAEVVMLKKYPGWSEFLVSFAAVLLVGIFLYPIIRRMNTIMFLGVACISCIACYIPYERIHNSWLALLTGSRDYITFPVLQYGVFFAAGILVCKKEIRWNLRILLLTIIAGIPCLITVLKTGFLPERFPPSVWFICGGFVLVYGYYLIAVGMERKRNLYIIEKIAHYFEEIGKTSLYYLLMSNLLIFALASSSFSFRSEMYAYTFFGMLMLIMWYLNHINNAKNGGKQK</sequence>
<dbReference type="RefSeq" id="WP_129256832.1">
    <property type="nucleotide sequence ID" value="NZ_SDKC01000001.1"/>
</dbReference>
<dbReference type="Proteomes" id="UP000290106">
    <property type="component" value="Unassembled WGS sequence"/>
</dbReference>
<comment type="caution">
    <text evidence="2">The sequence shown here is derived from an EMBL/GenBank/DDBJ whole genome shotgun (WGS) entry which is preliminary data.</text>
</comment>
<organism evidence="2 3">
    <name type="scientific">Blautia faecicola</name>
    <dbReference type="NCBI Taxonomy" id="2509240"/>
    <lineage>
        <taxon>Bacteria</taxon>
        <taxon>Bacillati</taxon>
        <taxon>Bacillota</taxon>
        <taxon>Clostridia</taxon>
        <taxon>Lachnospirales</taxon>
        <taxon>Lachnospiraceae</taxon>
        <taxon>Blautia</taxon>
    </lineage>
</organism>
<keyword evidence="1" id="KW-1133">Transmembrane helix</keyword>
<gene>
    <name evidence="2" type="ORF">ETP43_01080</name>
</gene>
<feature type="transmembrane region" description="Helical" evidence="1">
    <location>
        <begin position="269"/>
        <end position="287"/>
    </location>
</feature>
<evidence type="ECO:0008006" key="4">
    <source>
        <dbReference type="Google" id="ProtNLM"/>
    </source>
</evidence>
<dbReference type="OrthoDB" id="2533487at2"/>
<keyword evidence="1" id="KW-0472">Membrane</keyword>
<feature type="transmembrane region" description="Helical" evidence="1">
    <location>
        <begin position="224"/>
        <end position="241"/>
    </location>
</feature>
<keyword evidence="3" id="KW-1185">Reference proteome</keyword>